<protein>
    <submittedName>
        <fullName evidence="1">Uncharacterized protein</fullName>
    </submittedName>
</protein>
<reference evidence="1" key="1">
    <citation type="submission" date="2023-03" db="EMBL/GenBank/DDBJ databases">
        <title>Massive genome expansion in bonnet fungi (Mycena s.s.) driven by repeated elements and novel gene families across ecological guilds.</title>
        <authorList>
            <consortium name="Lawrence Berkeley National Laboratory"/>
            <person name="Harder C.B."/>
            <person name="Miyauchi S."/>
            <person name="Viragh M."/>
            <person name="Kuo A."/>
            <person name="Thoen E."/>
            <person name="Andreopoulos B."/>
            <person name="Lu D."/>
            <person name="Skrede I."/>
            <person name="Drula E."/>
            <person name="Henrissat B."/>
            <person name="Morin E."/>
            <person name="Kohler A."/>
            <person name="Barry K."/>
            <person name="LaButti K."/>
            <person name="Morin E."/>
            <person name="Salamov A."/>
            <person name="Lipzen A."/>
            <person name="Mereny Z."/>
            <person name="Hegedus B."/>
            <person name="Baldrian P."/>
            <person name="Stursova M."/>
            <person name="Weitz H."/>
            <person name="Taylor A."/>
            <person name="Grigoriev I.V."/>
            <person name="Nagy L.G."/>
            <person name="Martin F."/>
            <person name="Kauserud H."/>
        </authorList>
    </citation>
    <scope>NUCLEOTIDE SEQUENCE</scope>
    <source>
        <strain evidence="1">9144</strain>
    </source>
</reference>
<dbReference type="AlphaFoldDB" id="A0AAD6VIU6"/>
<keyword evidence="2" id="KW-1185">Reference proteome</keyword>
<evidence type="ECO:0000313" key="2">
    <source>
        <dbReference type="Proteomes" id="UP001219525"/>
    </source>
</evidence>
<proteinExistence type="predicted"/>
<name>A0AAD6VIU6_9AGAR</name>
<gene>
    <name evidence="1" type="ORF">GGX14DRAFT_565454</name>
</gene>
<comment type="caution">
    <text evidence="1">The sequence shown here is derived from an EMBL/GenBank/DDBJ whole genome shotgun (WGS) entry which is preliminary data.</text>
</comment>
<organism evidence="1 2">
    <name type="scientific">Mycena pura</name>
    <dbReference type="NCBI Taxonomy" id="153505"/>
    <lineage>
        <taxon>Eukaryota</taxon>
        <taxon>Fungi</taxon>
        <taxon>Dikarya</taxon>
        <taxon>Basidiomycota</taxon>
        <taxon>Agaricomycotina</taxon>
        <taxon>Agaricomycetes</taxon>
        <taxon>Agaricomycetidae</taxon>
        <taxon>Agaricales</taxon>
        <taxon>Marasmiineae</taxon>
        <taxon>Mycenaceae</taxon>
        <taxon>Mycena</taxon>
    </lineage>
</organism>
<accession>A0AAD6VIU6</accession>
<dbReference type="Proteomes" id="UP001219525">
    <property type="component" value="Unassembled WGS sequence"/>
</dbReference>
<dbReference type="EMBL" id="JARJCW010000027">
    <property type="protein sequence ID" value="KAJ7210859.1"/>
    <property type="molecule type" value="Genomic_DNA"/>
</dbReference>
<evidence type="ECO:0000313" key="1">
    <source>
        <dbReference type="EMBL" id="KAJ7210859.1"/>
    </source>
</evidence>
<sequence length="324" mass="33305">MCDVEHAATLALLTGKTSTRIQQRLLREGALERLNFEAIPRGYSVAIVGVLLGPPCEFLSVFLSCSALPAVVNDDTAAWCIMTQRSYAEVCRDAEKKLDNALHVILGGTGPPCTMALDQHVEYITTLFPRREVVCLPIAGGLSAQVAQGGVHSRRLGVRPVRLQTTPITGLLAFRSGCARLTKLPIQFWKKRRAAAGAAARAAAGSSYWSATAAGYGIEDRRGGTGLRAAAAAGAAVTGGSGGSGLRNGSCSGMGTAAMLTGVATRAGCGSGGLVKGYGGASGGGGIRERRRVAAAGAAAFTEPNVLKLPWTALAMVVSGYLLC</sequence>